<dbReference type="EMBL" id="BQKI01000010">
    <property type="protein sequence ID" value="GJN04037.1"/>
    <property type="molecule type" value="Genomic_DNA"/>
</dbReference>
<dbReference type="SUPFAM" id="SSF49599">
    <property type="entry name" value="TRAF domain-like"/>
    <property type="match status" value="1"/>
</dbReference>
<dbReference type="SUPFAM" id="SSF54695">
    <property type="entry name" value="POZ domain"/>
    <property type="match status" value="2"/>
</dbReference>
<gene>
    <name evidence="5" type="primary">ga21547</name>
    <name evidence="5" type="ORF">PR202_ga21547</name>
</gene>
<evidence type="ECO:0000259" key="4">
    <source>
        <dbReference type="PROSITE" id="PS50144"/>
    </source>
</evidence>
<dbReference type="CDD" id="cd00121">
    <property type="entry name" value="MATH"/>
    <property type="match status" value="1"/>
</dbReference>
<dbReference type="InterPro" id="IPR008974">
    <property type="entry name" value="TRAF-like"/>
</dbReference>
<reference evidence="5" key="2">
    <citation type="submission" date="2021-12" db="EMBL/GenBank/DDBJ databases">
        <title>Resequencing data analysis of finger millet.</title>
        <authorList>
            <person name="Hatakeyama M."/>
            <person name="Aluri S."/>
            <person name="Balachadran M.T."/>
            <person name="Sivarajan S.R."/>
            <person name="Poveda L."/>
            <person name="Shimizu-Inatsugi R."/>
            <person name="Schlapbach R."/>
            <person name="Sreeman S.M."/>
            <person name="Shimizu K.K."/>
        </authorList>
    </citation>
    <scope>NUCLEOTIDE SEQUENCE</scope>
</reference>
<dbReference type="InterPro" id="IPR002083">
    <property type="entry name" value="MATH/TRAF_dom"/>
</dbReference>
<accession>A0AAV5CZY0</accession>
<dbReference type="GO" id="GO:0016567">
    <property type="term" value="P:protein ubiquitination"/>
    <property type="evidence" value="ECO:0007669"/>
    <property type="project" value="InterPro"/>
</dbReference>
<dbReference type="Gene3D" id="2.60.210.10">
    <property type="entry name" value="Apoptosis, Tumor Necrosis Factor Receptor Associated Protein 2, Chain A"/>
    <property type="match status" value="1"/>
</dbReference>
<dbReference type="Pfam" id="PF22486">
    <property type="entry name" value="MATH_2"/>
    <property type="match status" value="1"/>
</dbReference>
<comment type="similarity">
    <text evidence="2">Belongs to the Tdpoz family.</text>
</comment>
<dbReference type="PANTHER" id="PTHR26379:SF409">
    <property type="entry name" value="BTB_POZ AND MATH DOMAIN-CONTAINING PROTEIN 1"/>
    <property type="match status" value="1"/>
</dbReference>
<keyword evidence="6" id="KW-1185">Reference proteome</keyword>
<dbReference type="PANTHER" id="PTHR26379">
    <property type="entry name" value="BTB/POZ AND MATH DOMAIN-CONTAINING PROTEIN 1"/>
    <property type="match status" value="1"/>
</dbReference>
<dbReference type="Gene3D" id="1.25.40.420">
    <property type="match status" value="1"/>
</dbReference>
<dbReference type="Pfam" id="PF24570">
    <property type="entry name" value="BACK_BPM_SPOP"/>
    <property type="match status" value="1"/>
</dbReference>
<organism evidence="5 6">
    <name type="scientific">Eleusine coracana subsp. coracana</name>
    <dbReference type="NCBI Taxonomy" id="191504"/>
    <lineage>
        <taxon>Eukaryota</taxon>
        <taxon>Viridiplantae</taxon>
        <taxon>Streptophyta</taxon>
        <taxon>Embryophyta</taxon>
        <taxon>Tracheophyta</taxon>
        <taxon>Spermatophyta</taxon>
        <taxon>Magnoliopsida</taxon>
        <taxon>Liliopsida</taxon>
        <taxon>Poales</taxon>
        <taxon>Poaceae</taxon>
        <taxon>PACMAD clade</taxon>
        <taxon>Chloridoideae</taxon>
        <taxon>Cynodonteae</taxon>
        <taxon>Eleusininae</taxon>
        <taxon>Eleusine</taxon>
    </lineage>
</organism>
<dbReference type="InterPro" id="IPR000210">
    <property type="entry name" value="BTB/POZ_dom"/>
</dbReference>
<name>A0AAV5CZY0_ELECO</name>
<comment type="caution">
    <text evidence="5">The sequence shown here is derived from an EMBL/GenBank/DDBJ whole genome shotgun (WGS) entry which is preliminary data.</text>
</comment>
<dbReference type="Gene3D" id="3.30.710.10">
    <property type="entry name" value="Potassium Channel Kv1.1, Chain A"/>
    <property type="match status" value="2"/>
</dbReference>
<evidence type="ECO:0000256" key="2">
    <source>
        <dbReference type="ARBA" id="ARBA00010846"/>
    </source>
</evidence>
<evidence type="ECO:0000259" key="3">
    <source>
        <dbReference type="PROSITE" id="PS50097"/>
    </source>
</evidence>
<evidence type="ECO:0000313" key="6">
    <source>
        <dbReference type="Proteomes" id="UP001054889"/>
    </source>
</evidence>
<dbReference type="Proteomes" id="UP001054889">
    <property type="component" value="Unassembled WGS sequence"/>
</dbReference>
<comment type="pathway">
    <text evidence="1">Protein modification; protein ubiquitination.</text>
</comment>
<dbReference type="InterPro" id="IPR056423">
    <property type="entry name" value="BACK_BPM_SPOP"/>
</dbReference>
<reference evidence="5" key="1">
    <citation type="journal article" date="2018" name="DNA Res.">
        <title>Multiple hybrid de novo genome assembly of finger millet, an orphan allotetraploid crop.</title>
        <authorList>
            <person name="Hatakeyama M."/>
            <person name="Aluri S."/>
            <person name="Balachadran M.T."/>
            <person name="Sivarajan S.R."/>
            <person name="Patrignani A."/>
            <person name="Gruter S."/>
            <person name="Poveda L."/>
            <person name="Shimizu-Inatsugi R."/>
            <person name="Baeten J."/>
            <person name="Francoijs K.J."/>
            <person name="Nataraja K.N."/>
            <person name="Reddy Y.A.N."/>
            <person name="Phadnis S."/>
            <person name="Ravikumar R.L."/>
            <person name="Schlapbach R."/>
            <person name="Sreeman S.M."/>
            <person name="Shimizu K.K."/>
        </authorList>
    </citation>
    <scope>NUCLEOTIDE SEQUENCE</scope>
</reference>
<evidence type="ECO:0000256" key="1">
    <source>
        <dbReference type="ARBA" id="ARBA00004906"/>
    </source>
</evidence>
<dbReference type="SMART" id="SM00225">
    <property type="entry name" value="BTB"/>
    <property type="match status" value="2"/>
</dbReference>
<sequence>MLGSGFLEFKLYYSETRNLAIGDALSSDYFSAGGHLWRIYCYPRGRSVTDNGEYLSIFLHLISHPKDIKTIFHVFCLGENAEPDFSNEKRSVHVFSSEVSENFGWNQFMKRSILEANYVINGQLTLICGILVMGDNSIPMPSSEIRYDLVHLFNCKEGTDVSFTVKGETIQAHRVVIAARSPVFKVELFGSMADATSSSILLEDIEPATAKAMFWFMYTDELPEDDELGGSSIELMQHLLAASDRYALDRLKLLCARKLWDNISVDIFASTLACAETHNCPELKSKCYDFFAVENNFKKIVFTDGFMWLLLNYPSLAAKLKERHDSFDSLNFRTLTPRLIKKSIFWREGNRSKAAGTGGIRAVFQAFFNLDGINKGSSLSPSCSVHDYSPGDTWGWRKFAKRADLDLDGEAIITLVCGVYAAAGTTSDVCFVVAGEAFPAHRAVLAARSPVFYTQLYGATADATSPSIAVRDIEPAMFAAMLRFVYTDALPDDDELAVHGSIADLMQTCLPPPTGSPWTGSSSSALASSRTISPWIRSLRRWRAPRRTTARS</sequence>
<feature type="domain" description="BTB" evidence="3">
    <location>
        <begin position="427"/>
        <end position="494"/>
    </location>
</feature>
<dbReference type="InterPro" id="IPR011333">
    <property type="entry name" value="SKP1/BTB/POZ_sf"/>
</dbReference>
<dbReference type="AlphaFoldDB" id="A0AAV5CZY0"/>
<evidence type="ECO:0000313" key="5">
    <source>
        <dbReference type="EMBL" id="GJN04037.1"/>
    </source>
</evidence>
<dbReference type="PROSITE" id="PS50144">
    <property type="entry name" value="MATH"/>
    <property type="match status" value="1"/>
</dbReference>
<feature type="domain" description="MATH" evidence="4">
    <location>
        <begin position="6"/>
        <end position="130"/>
    </location>
</feature>
<dbReference type="InterPro" id="IPR045005">
    <property type="entry name" value="BPM1-6"/>
</dbReference>
<protein>
    <submittedName>
        <fullName evidence="5">Uncharacterized protein</fullName>
    </submittedName>
</protein>
<feature type="domain" description="BTB" evidence="3">
    <location>
        <begin position="159"/>
        <end position="226"/>
    </location>
</feature>
<dbReference type="PROSITE" id="PS50097">
    <property type="entry name" value="BTB"/>
    <property type="match status" value="2"/>
</dbReference>
<proteinExistence type="inferred from homology"/>
<dbReference type="Pfam" id="PF00651">
    <property type="entry name" value="BTB"/>
    <property type="match status" value="2"/>
</dbReference>